<protein>
    <submittedName>
        <fullName evidence="1">Type II secretion system protein</fullName>
    </submittedName>
</protein>
<reference evidence="1 2" key="1">
    <citation type="submission" date="2020-12" db="EMBL/GenBank/DDBJ databases">
        <title>Sulforoseuscoccus oceanibium gen. nov., sp. nov., a representative of the phylum Verrucomicrobia with special cytoplasmic membrane, and proposal of Sulforoseuscoccusaceae fam. nov.</title>
        <authorList>
            <person name="Xi F."/>
        </authorList>
    </citation>
    <scope>NUCLEOTIDE SEQUENCE [LARGE SCALE GENOMIC DNA]</scope>
    <source>
        <strain evidence="1 2">T37</strain>
    </source>
</reference>
<dbReference type="Pfam" id="PF07963">
    <property type="entry name" value="N_methyl"/>
    <property type="match status" value="1"/>
</dbReference>
<dbReference type="SUPFAM" id="SSF54523">
    <property type="entry name" value="Pili subunits"/>
    <property type="match status" value="1"/>
</dbReference>
<dbReference type="RefSeq" id="WP_164364029.1">
    <property type="nucleotide sequence ID" value="NZ_CP066776.1"/>
</dbReference>
<name>A0A6B3LDU7_9BACT</name>
<dbReference type="EMBL" id="CP066776">
    <property type="protein sequence ID" value="QQL45238.1"/>
    <property type="molecule type" value="Genomic_DNA"/>
</dbReference>
<organism evidence="1 2">
    <name type="scientific">Sulfuriroseicoccus oceanibius</name>
    <dbReference type="NCBI Taxonomy" id="2707525"/>
    <lineage>
        <taxon>Bacteria</taxon>
        <taxon>Pseudomonadati</taxon>
        <taxon>Verrucomicrobiota</taxon>
        <taxon>Verrucomicrobiia</taxon>
        <taxon>Verrucomicrobiales</taxon>
        <taxon>Verrucomicrobiaceae</taxon>
        <taxon>Sulfuriroseicoccus</taxon>
    </lineage>
</organism>
<sequence length="259" mass="28150">MKSQRQHSISGGFTIVEMMVSLVIVGVLVLITLTALHRAKEQAIRTSSANNLRILGVAVADYLGEHNSRFFPYRSNSQKGGVQWWFGREPKGSGGEGSRDIHTDEGPLGKYIKAAGGVDLCPGMGKYMDLRKAKFKGASFGYGYNVHIGGGWSGRGPRLNLAKTKFGSGEIAVFATCAQVNTFQGAATPENPMVEEFYGFDKSDKTIHFRFNRKALVLFANGSVQMVDPEEGTMDDTLESADVGRFSPVGSTKWLGIVR</sequence>
<proteinExistence type="predicted"/>
<dbReference type="InterPro" id="IPR012902">
    <property type="entry name" value="N_methyl_site"/>
</dbReference>
<dbReference type="KEGG" id="soa:G3M56_001225"/>
<dbReference type="Gene3D" id="3.30.700.10">
    <property type="entry name" value="Glycoprotein, Type 4 Pilin"/>
    <property type="match status" value="1"/>
</dbReference>
<dbReference type="InterPro" id="IPR045584">
    <property type="entry name" value="Pilin-like"/>
</dbReference>
<dbReference type="PANTHER" id="PTHR30093">
    <property type="entry name" value="GENERAL SECRETION PATHWAY PROTEIN G"/>
    <property type="match status" value="1"/>
</dbReference>
<evidence type="ECO:0000313" key="1">
    <source>
        <dbReference type="EMBL" id="QQL45238.1"/>
    </source>
</evidence>
<dbReference type="NCBIfam" id="TIGR02532">
    <property type="entry name" value="IV_pilin_GFxxxE"/>
    <property type="match status" value="1"/>
</dbReference>
<accession>A0A6B3LDU7</accession>
<dbReference type="AlphaFoldDB" id="A0A6B3LDU7"/>
<gene>
    <name evidence="1" type="ORF">G3M56_001225</name>
</gene>
<dbReference type="Proteomes" id="UP000475117">
    <property type="component" value="Chromosome"/>
</dbReference>
<dbReference type="PANTHER" id="PTHR30093:SF2">
    <property type="entry name" value="TYPE II SECRETION SYSTEM PROTEIN H"/>
    <property type="match status" value="1"/>
</dbReference>
<keyword evidence="2" id="KW-1185">Reference proteome</keyword>
<evidence type="ECO:0000313" key="2">
    <source>
        <dbReference type="Proteomes" id="UP000475117"/>
    </source>
</evidence>